<protein>
    <submittedName>
        <fullName evidence="1">Uncharacterized protein</fullName>
    </submittedName>
</protein>
<evidence type="ECO:0000313" key="1">
    <source>
        <dbReference type="EMBL" id="CAH2092010.1"/>
    </source>
</evidence>
<proteinExistence type="predicted"/>
<dbReference type="AlphaFoldDB" id="A0AAU9U2P6"/>
<reference evidence="1" key="1">
    <citation type="submission" date="2022-03" db="EMBL/GenBank/DDBJ databases">
        <authorList>
            <person name="Tunstrom K."/>
        </authorList>
    </citation>
    <scope>NUCLEOTIDE SEQUENCE</scope>
</reference>
<gene>
    <name evidence="1" type="ORF">EEDITHA_LOCUS7816</name>
</gene>
<name>A0AAU9U2P6_EUPED</name>
<evidence type="ECO:0000313" key="2">
    <source>
        <dbReference type="Proteomes" id="UP001153954"/>
    </source>
</evidence>
<accession>A0AAU9U2P6</accession>
<keyword evidence="2" id="KW-1185">Reference proteome</keyword>
<dbReference type="Proteomes" id="UP001153954">
    <property type="component" value="Unassembled WGS sequence"/>
</dbReference>
<dbReference type="EMBL" id="CAKOGL010000011">
    <property type="protein sequence ID" value="CAH2092010.1"/>
    <property type="molecule type" value="Genomic_DNA"/>
</dbReference>
<comment type="caution">
    <text evidence="1">The sequence shown here is derived from an EMBL/GenBank/DDBJ whole genome shotgun (WGS) entry which is preliminary data.</text>
</comment>
<sequence length="206" mass="22577">MAADNLASSVGIYSDSLLSPQTTTNPFTPGCRGAEPSTQGFASEQTCKVLNQSPRRSRQDRGLGGFSIKFCLKILNSTNPIIIQSLYRYKRIRNAFQPGIKVEQAFEDADNLIVTTTNYGLELICTTAEPTPPELLKLISFKWKRGKCGAACGCRKAGINSSFICLHCSDRTCSNVASVDILFDDDDDDDYLLTVKASFPEVQKSL</sequence>
<organism evidence="1 2">
    <name type="scientific">Euphydryas editha</name>
    <name type="common">Edith's checkerspot</name>
    <dbReference type="NCBI Taxonomy" id="104508"/>
    <lineage>
        <taxon>Eukaryota</taxon>
        <taxon>Metazoa</taxon>
        <taxon>Ecdysozoa</taxon>
        <taxon>Arthropoda</taxon>
        <taxon>Hexapoda</taxon>
        <taxon>Insecta</taxon>
        <taxon>Pterygota</taxon>
        <taxon>Neoptera</taxon>
        <taxon>Endopterygota</taxon>
        <taxon>Lepidoptera</taxon>
        <taxon>Glossata</taxon>
        <taxon>Ditrysia</taxon>
        <taxon>Papilionoidea</taxon>
        <taxon>Nymphalidae</taxon>
        <taxon>Nymphalinae</taxon>
        <taxon>Euphydryas</taxon>
    </lineage>
</organism>